<evidence type="ECO:0000313" key="2">
    <source>
        <dbReference type="EMBL" id="TRT43651.1"/>
    </source>
</evidence>
<reference evidence="2 3" key="1">
    <citation type="submission" date="2019-01" db="EMBL/GenBank/DDBJ databases">
        <title>Coherence of Microcystis species and biogeography revealed through population genomics.</title>
        <authorList>
            <person name="Perez-Carrascal O.M."/>
            <person name="Terrat Y."/>
            <person name="Giani A."/>
            <person name="Fortin N."/>
            <person name="Tromas N."/>
            <person name="Shapiro B.J."/>
        </authorList>
    </citation>
    <scope>NUCLEOTIDE SEQUENCE [LARGE SCALE GENOMIC DNA]</scope>
    <source>
        <strain evidence="2">Ma_QC_C_20070703_M131</strain>
    </source>
</reference>
<protein>
    <submittedName>
        <fullName evidence="2">Uncharacterized protein</fullName>
    </submittedName>
</protein>
<proteinExistence type="predicted"/>
<accession>A0A551X4H5</accession>
<organism evidence="2 3">
    <name type="scientific">Microcystis aeruginosa Ma_QC_C_20070703_M131</name>
    <dbReference type="NCBI Taxonomy" id="2486263"/>
    <lineage>
        <taxon>Bacteria</taxon>
        <taxon>Bacillati</taxon>
        <taxon>Cyanobacteriota</taxon>
        <taxon>Cyanophyceae</taxon>
        <taxon>Oscillatoriophycideae</taxon>
        <taxon>Chroococcales</taxon>
        <taxon>Microcystaceae</taxon>
        <taxon>Microcystis</taxon>
    </lineage>
</organism>
<comment type="caution">
    <text evidence="2">The sequence shown here is derived from an EMBL/GenBank/DDBJ whole genome shotgun (WGS) entry which is preliminary data.</text>
</comment>
<evidence type="ECO:0000256" key="1">
    <source>
        <dbReference type="SAM" id="MobiDB-lite"/>
    </source>
</evidence>
<evidence type="ECO:0000313" key="3">
    <source>
        <dbReference type="Proteomes" id="UP000316443"/>
    </source>
</evidence>
<sequence length="117" mass="12750">MNLKHLLPKILTTILATLVTFVFSPSGNKALLAADTQADHQSNLEGRLAKVREMIGRQRIIDEKPQTLDKSVKIGGQAIAKKTDDGGSGGGTIPTPPTPWHNWTNWGNWGNEPQANR</sequence>
<feature type="region of interest" description="Disordered" evidence="1">
    <location>
        <begin position="80"/>
        <end position="117"/>
    </location>
</feature>
<gene>
    <name evidence="2" type="ORF">EWV85_21700</name>
</gene>
<dbReference type="AlphaFoldDB" id="A0A551X4H5"/>
<feature type="compositionally biased region" description="Low complexity" evidence="1">
    <location>
        <begin position="100"/>
        <end position="111"/>
    </location>
</feature>
<name>A0A551X4H5_MICAE</name>
<dbReference type="Proteomes" id="UP000316443">
    <property type="component" value="Unassembled WGS sequence"/>
</dbReference>
<dbReference type="EMBL" id="SFCA01000236">
    <property type="protein sequence ID" value="TRT43651.1"/>
    <property type="molecule type" value="Genomic_DNA"/>
</dbReference>